<dbReference type="RefSeq" id="WP_071563615.1">
    <property type="nucleotide sequence ID" value="NZ_CP024634.1"/>
</dbReference>
<dbReference type="NCBIfam" id="TIGR00571">
    <property type="entry name" value="dam"/>
    <property type="match status" value="1"/>
</dbReference>
<dbReference type="Gene3D" id="1.10.1020.10">
    <property type="entry name" value="Adenine-specific Methyltransferase, Domain 2"/>
    <property type="match status" value="1"/>
</dbReference>
<reference evidence="10" key="2">
    <citation type="journal article" date="2017" name="Stand. Genomic Sci.">
        <title>Genome sequence of the sulfur-oxidizing Bathymodiolus thermophilus gill endosymbiont.</title>
        <authorList>
            <person name="Ponnudurai R."/>
            <person name="Sayavedra L."/>
            <person name="Kleiner M."/>
            <person name="Heiden S.E."/>
            <person name="Thurmer A."/>
            <person name="Felbeck H."/>
            <person name="Schluter R."/>
            <person name="Sievert S.M."/>
            <person name="Daniel R."/>
            <person name="Schweder T."/>
            <person name="Markert S."/>
        </authorList>
    </citation>
    <scope>NUCLEOTIDE SEQUENCE</scope>
    <source>
        <strain evidence="10">BAT/CrabSpa'14</strain>
    </source>
</reference>
<feature type="binding site" evidence="7">
    <location>
        <position position="199"/>
    </location>
    <ligand>
        <name>S-adenosyl-L-methionine</name>
        <dbReference type="ChEBI" id="CHEBI:59789"/>
    </ligand>
</feature>
<keyword evidence="5 8" id="KW-0949">S-adenosyl-L-methionine</keyword>
<dbReference type="EC" id="2.1.1.72" evidence="2 8"/>
<dbReference type="EMBL" id="MIQH01000348">
    <property type="protein sequence ID" value="OIR25335.1"/>
    <property type="molecule type" value="Genomic_DNA"/>
</dbReference>
<dbReference type="OrthoDB" id="9805629at2"/>
<organism evidence="10 11">
    <name type="scientific">Bathymodiolus thermophilus thioautotrophic gill symbiont</name>
    <dbReference type="NCBI Taxonomy" id="2360"/>
    <lineage>
        <taxon>Bacteria</taxon>
        <taxon>Pseudomonadati</taxon>
        <taxon>Pseudomonadota</taxon>
        <taxon>Gammaproteobacteria</taxon>
        <taxon>sulfur-oxidizing symbionts</taxon>
    </lineage>
</organism>
<dbReference type="GO" id="GO:0009307">
    <property type="term" value="P:DNA restriction-modification system"/>
    <property type="evidence" value="ECO:0007669"/>
    <property type="project" value="InterPro"/>
</dbReference>
<dbReference type="PANTHER" id="PTHR30481:SF3">
    <property type="entry name" value="DNA ADENINE METHYLASE"/>
    <property type="match status" value="1"/>
</dbReference>
<dbReference type="REBASE" id="230226">
    <property type="entry name" value="M2.BthBATORF6170P"/>
</dbReference>
<dbReference type="KEGG" id="bthg:MS2017_2151"/>
<dbReference type="InterPro" id="IPR002052">
    <property type="entry name" value="DNA_methylase_N6_adenine_CS"/>
</dbReference>
<dbReference type="EMBL" id="CP024634">
    <property type="protein sequence ID" value="AYQ57802.1"/>
    <property type="molecule type" value="Genomic_DNA"/>
</dbReference>
<dbReference type="GO" id="GO:0043565">
    <property type="term" value="F:sequence-specific DNA binding"/>
    <property type="evidence" value="ECO:0007669"/>
    <property type="project" value="TreeGrafter"/>
</dbReference>
<comment type="similarity">
    <text evidence="1 8">Belongs to the N(4)/N(6)-methyltransferase family.</text>
</comment>
<name>A0A1J5UM86_9GAMM</name>
<dbReference type="Proteomes" id="UP000278334">
    <property type="component" value="Chromosome"/>
</dbReference>
<reference evidence="11" key="1">
    <citation type="submission" date="2016-09" db="EMBL/GenBank/DDBJ databases">
        <title>Genome Sequence of Bathymodiolus thermophilus sulfur-oxidizing gill endosymbiont.</title>
        <authorList>
            <person name="Ponnudurai R."/>
            <person name="Kleiner M."/>
            <person name="Sayavedra L."/>
            <person name="Thuermer A."/>
            <person name="Felbeck H."/>
            <person name="Schlueter R."/>
            <person name="Schweder T."/>
            <person name="Markert S."/>
        </authorList>
    </citation>
    <scope>NUCLEOTIDE SEQUENCE [LARGE SCALE GENOMIC DNA]</scope>
    <source>
        <strain evidence="11">BAT/CrabSpa'14</strain>
    </source>
</reference>
<evidence type="ECO:0000313" key="10">
    <source>
        <dbReference type="EMBL" id="OIR25335.1"/>
    </source>
</evidence>
<proteinExistence type="inferred from homology"/>
<dbReference type="REBASE" id="276538">
    <property type="entry name" value="M1.Bth9NORF2151P"/>
</dbReference>
<dbReference type="GO" id="GO:0009007">
    <property type="term" value="F:site-specific DNA-methyltransferase (adenine-specific) activity"/>
    <property type="evidence" value="ECO:0007669"/>
    <property type="project" value="UniProtKB-UniRule"/>
</dbReference>
<evidence type="ECO:0000313" key="11">
    <source>
        <dbReference type="Proteomes" id="UP000182798"/>
    </source>
</evidence>
<dbReference type="PRINTS" id="PR00505">
    <property type="entry name" value="D12N6MTFRASE"/>
</dbReference>
<feature type="binding site" evidence="7">
    <location>
        <position position="22"/>
    </location>
    <ligand>
        <name>S-adenosyl-L-methionine</name>
        <dbReference type="ChEBI" id="CHEBI:59789"/>
    </ligand>
</feature>
<dbReference type="InterPro" id="IPR012263">
    <property type="entry name" value="M_m6A_EcoRV"/>
</dbReference>
<dbReference type="PROSITE" id="PS00092">
    <property type="entry name" value="N6_MTASE"/>
    <property type="match status" value="1"/>
</dbReference>
<comment type="catalytic activity">
    <reaction evidence="6 8">
        <text>a 2'-deoxyadenosine in DNA + S-adenosyl-L-methionine = an N(6)-methyl-2'-deoxyadenosine in DNA + S-adenosyl-L-homocysteine + H(+)</text>
        <dbReference type="Rhea" id="RHEA:15197"/>
        <dbReference type="Rhea" id="RHEA-COMP:12418"/>
        <dbReference type="Rhea" id="RHEA-COMP:12419"/>
        <dbReference type="ChEBI" id="CHEBI:15378"/>
        <dbReference type="ChEBI" id="CHEBI:57856"/>
        <dbReference type="ChEBI" id="CHEBI:59789"/>
        <dbReference type="ChEBI" id="CHEBI:90615"/>
        <dbReference type="ChEBI" id="CHEBI:90616"/>
        <dbReference type="EC" id="2.1.1.72"/>
    </reaction>
</comment>
<evidence type="ECO:0000256" key="8">
    <source>
        <dbReference type="RuleBase" id="RU361257"/>
    </source>
</evidence>
<evidence type="ECO:0000256" key="3">
    <source>
        <dbReference type="ARBA" id="ARBA00022603"/>
    </source>
</evidence>
<evidence type="ECO:0000256" key="7">
    <source>
        <dbReference type="PIRSR" id="PIRSR000398-1"/>
    </source>
</evidence>
<evidence type="ECO:0000256" key="6">
    <source>
        <dbReference type="ARBA" id="ARBA00047942"/>
    </source>
</evidence>
<dbReference type="GO" id="GO:0032259">
    <property type="term" value="P:methylation"/>
    <property type="evidence" value="ECO:0007669"/>
    <property type="project" value="UniProtKB-KW"/>
</dbReference>
<gene>
    <name evidence="10" type="ORF">BGC33_06195</name>
    <name evidence="9" type="ORF">MS2017_2151</name>
</gene>
<dbReference type="Gene3D" id="3.40.50.150">
    <property type="entry name" value="Vaccinia Virus protein VP39"/>
    <property type="match status" value="1"/>
</dbReference>
<dbReference type="GO" id="GO:0006298">
    <property type="term" value="P:mismatch repair"/>
    <property type="evidence" value="ECO:0007669"/>
    <property type="project" value="TreeGrafter"/>
</dbReference>
<protein>
    <recommendedName>
        <fullName evidence="2 8">Site-specific DNA-methyltransferase (adenine-specific)</fullName>
        <ecNumber evidence="2 8">2.1.1.72</ecNumber>
    </recommendedName>
</protein>
<evidence type="ECO:0000256" key="1">
    <source>
        <dbReference type="ARBA" id="ARBA00006594"/>
    </source>
</evidence>
<dbReference type="InterPro" id="IPR029063">
    <property type="entry name" value="SAM-dependent_MTases_sf"/>
</dbReference>
<dbReference type="Pfam" id="PF02086">
    <property type="entry name" value="MethyltransfD12"/>
    <property type="match status" value="1"/>
</dbReference>
<dbReference type="GO" id="GO:1904047">
    <property type="term" value="F:S-adenosyl-L-methionine binding"/>
    <property type="evidence" value="ECO:0007669"/>
    <property type="project" value="TreeGrafter"/>
</dbReference>
<feature type="binding site" evidence="7">
    <location>
        <position position="69"/>
    </location>
    <ligand>
        <name>S-adenosyl-L-methionine</name>
        <dbReference type="ChEBI" id="CHEBI:59789"/>
    </ligand>
</feature>
<keyword evidence="4 8" id="KW-0808">Transferase</keyword>
<dbReference type="AlphaFoldDB" id="A0A1J5UM86"/>
<evidence type="ECO:0000256" key="4">
    <source>
        <dbReference type="ARBA" id="ARBA00022679"/>
    </source>
</evidence>
<accession>A0A1J5UM86</accession>
<dbReference type="SUPFAM" id="SSF53335">
    <property type="entry name" value="S-adenosyl-L-methionine-dependent methyltransferases"/>
    <property type="match status" value="1"/>
</dbReference>
<evidence type="ECO:0000313" key="12">
    <source>
        <dbReference type="Proteomes" id="UP000278334"/>
    </source>
</evidence>
<reference evidence="9 12" key="3">
    <citation type="submission" date="2017-11" db="EMBL/GenBank/DDBJ databases">
        <title>Genome sequence of the bacterial symbiont EPR9N from a vent mussel Bathymodiolus thermophilus.</title>
        <authorList>
            <person name="Won Y.-J."/>
        </authorList>
    </citation>
    <scope>NUCLEOTIDE SEQUENCE [LARGE SCALE GENOMIC DNA]</scope>
    <source>
        <strain evidence="9 12">EPR9N</strain>
    </source>
</reference>
<dbReference type="InterPro" id="IPR023095">
    <property type="entry name" value="Ade_MeTrfase_dom_2"/>
</dbReference>
<feature type="binding site" evidence="7">
    <location>
        <position position="18"/>
    </location>
    <ligand>
        <name>S-adenosyl-L-methionine</name>
        <dbReference type="ChEBI" id="CHEBI:59789"/>
    </ligand>
</feature>
<evidence type="ECO:0000256" key="2">
    <source>
        <dbReference type="ARBA" id="ARBA00011900"/>
    </source>
</evidence>
<keyword evidence="3 8" id="KW-0489">Methyltransferase</keyword>
<evidence type="ECO:0000256" key="5">
    <source>
        <dbReference type="ARBA" id="ARBA00022691"/>
    </source>
</evidence>
<dbReference type="PIRSF" id="PIRSF000398">
    <property type="entry name" value="M_m6A_EcoRV"/>
    <property type="match status" value="1"/>
</dbReference>
<dbReference type="InterPro" id="IPR012327">
    <property type="entry name" value="MeTrfase_D12"/>
</dbReference>
<evidence type="ECO:0000313" key="9">
    <source>
        <dbReference type="EMBL" id="AYQ57802.1"/>
    </source>
</evidence>
<sequence length="292" mass="33732">MSKSKNNPPQVAKPFLKWAGGKRGLIEQLFSKFPTEFNNYHEPFLGGGAVFFELYSRGMLKGKKAYLSDINSELINTYNVVKNNPSKLITNLQTYKENHNKEFYYQTRELDRSDNFKTLSELERATRFIYLNKTCFNGLYRVNSKGYFNTPIGSYKNPNIADKEAILNASKALQNTIIANQSFDRTIDNTSPNDFVYLDPPYYPLTETASFTAYDKNAFLDEKQKQLFDVFKELHQKKCTVMKSNSDTNFIKDLYQEYIIDFVQANRFINSKGGGRSKINEVLINNILDMKA</sequence>
<dbReference type="Proteomes" id="UP000182798">
    <property type="component" value="Unassembled WGS sequence"/>
</dbReference>
<dbReference type="PANTHER" id="PTHR30481">
    <property type="entry name" value="DNA ADENINE METHYLASE"/>
    <property type="match status" value="1"/>
</dbReference>